<dbReference type="InterPro" id="IPR036875">
    <property type="entry name" value="Znf_CCHC_sf"/>
</dbReference>
<dbReference type="PROSITE" id="PS50158">
    <property type="entry name" value="ZF_CCHC"/>
    <property type="match status" value="2"/>
</dbReference>
<evidence type="ECO:0000313" key="4">
    <source>
        <dbReference type="Proteomes" id="UP000887565"/>
    </source>
</evidence>
<proteinExistence type="predicted"/>
<dbReference type="Pfam" id="PF00098">
    <property type="entry name" value="zf-CCHC"/>
    <property type="match status" value="1"/>
</dbReference>
<keyword evidence="2" id="KW-0175">Coiled coil</keyword>
<feature type="coiled-coil region" evidence="2">
    <location>
        <begin position="10"/>
        <end position="37"/>
    </location>
</feature>
<dbReference type="InterPro" id="IPR001878">
    <property type="entry name" value="Znf_CCHC"/>
</dbReference>
<accession>A0A915JZI7</accession>
<keyword evidence="1" id="KW-0863">Zinc-finger</keyword>
<feature type="domain" description="CCHC-type" evidence="3">
    <location>
        <begin position="65"/>
        <end position="80"/>
    </location>
</feature>
<dbReference type="SUPFAM" id="SSF57756">
    <property type="entry name" value="Retrovirus zinc finger-like domains"/>
    <property type="match status" value="1"/>
</dbReference>
<evidence type="ECO:0000313" key="5">
    <source>
        <dbReference type="WBParaSite" id="nRc.2.0.1.t31469-RA"/>
    </source>
</evidence>
<dbReference type="AlphaFoldDB" id="A0A915JZI7"/>
<evidence type="ECO:0000256" key="2">
    <source>
        <dbReference type="SAM" id="Coils"/>
    </source>
</evidence>
<dbReference type="Gene3D" id="4.10.60.10">
    <property type="entry name" value="Zinc finger, CCHC-type"/>
    <property type="match status" value="1"/>
</dbReference>
<dbReference type="SMART" id="SM00343">
    <property type="entry name" value="ZnF_C2HC"/>
    <property type="match status" value="2"/>
</dbReference>
<sequence>MAPIATFKGKKATDSKIKKLETTVAELQSKLNRQLGQPTRPQQNDFTIPKYRSPLEYRAPLAQICHICNRSGHIARNCRSPCQNCGRTGHKTSMCRLSRRQNPFCTCIFCPKHGNRLQNNTAQDQNREVNEENNGQAAGTSISDVEMVESKSDQTVIDSHQLAIDKLTVALNAIEIETENEPDPLIKEKLAKHATNIKLQLSQFLTS</sequence>
<dbReference type="GO" id="GO:0003676">
    <property type="term" value="F:nucleic acid binding"/>
    <property type="evidence" value="ECO:0007669"/>
    <property type="project" value="InterPro"/>
</dbReference>
<keyword evidence="1" id="KW-0862">Zinc</keyword>
<dbReference type="WBParaSite" id="nRc.2.0.1.t31469-RA">
    <property type="protein sequence ID" value="nRc.2.0.1.t31469-RA"/>
    <property type="gene ID" value="nRc.2.0.1.g31469"/>
</dbReference>
<name>A0A915JZI7_ROMCU</name>
<dbReference type="GO" id="GO:0019899">
    <property type="term" value="F:enzyme binding"/>
    <property type="evidence" value="ECO:0007669"/>
    <property type="project" value="UniProtKB-ARBA"/>
</dbReference>
<dbReference type="Proteomes" id="UP000887565">
    <property type="component" value="Unplaced"/>
</dbReference>
<feature type="domain" description="CCHC-type" evidence="3">
    <location>
        <begin position="82"/>
        <end position="96"/>
    </location>
</feature>
<evidence type="ECO:0000259" key="3">
    <source>
        <dbReference type="PROSITE" id="PS50158"/>
    </source>
</evidence>
<protein>
    <submittedName>
        <fullName evidence="5">CCHC-type domain-containing protein</fullName>
    </submittedName>
</protein>
<evidence type="ECO:0000256" key="1">
    <source>
        <dbReference type="PROSITE-ProRule" id="PRU00047"/>
    </source>
</evidence>
<keyword evidence="4" id="KW-1185">Reference proteome</keyword>
<organism evidence="4 5">
    <name type="scientific">Romanomermis culicivorax</name>
    <name type="common">Nematode worm</name>
    <dbReference type="NCBI Taxonomy" id="13658"/>
    <lineage>
        <taxon>Eukaryota</taxon>
        <taxon>Metazoa</taxon>
        <taxon>Ecdysozoa</taxon>
        <taxon>Nematoda</taxon>
        <taxon>Enoplea</taxon>
        <taxon>Dorylaimia</taxon>
        <taxon>Mermithida</taxon>
        <taxon>Mermithoidea</taxon>
        <taxon>Mermithidae</taxon>
        <taxon>Romanomermis</taxon>
    </lineage>
</organism>
<keyword evidence="1" id="KW-0479">Metal-binding</keyword>
<dbReference type="GO" id="GO:0008270">
    <property type="term" value="F:zinc ion binding"/>
    <property type="evidence" value="ECO:0007669"/>
    <property type="project" value="UniProtKB-KW"/>
</dbReference>
<reference evidence="5" key="1">
    <citation type="submission" date="2022-11" db="UniProtKB">
        <authorList>
            <consortium name="WormBaseParasite"/>
        </authorList>
    </citation>
    <scope>IDENTIFICATION</scope>
</reference>